<organism evidence="5 6">
    <name type="scientific">Hepatospora eriocheir</name>
    <dbReference type="NCBI Taxonomy" id="1081669"/>
    <lineage>
        <taxon>Eukaryota</taxon>
        <taxon>Fungi</taxon>
        <taxon>Fungi incertae sedis</taxon>
        <taxon>Microsporidia</taxon>
        <taxon>Hepatosporidae</taxon>
        <taxon>Hepatospora</taxon>
    </lineage>
</organism>
<dbReference type="Pfam" id="PF00622">
    <property type="entry name" value="SPRY"/>
    <property type="match status" value="1"/>
</dbReference>
<dbReference type="GO" id="GO:0048188">
    <property type="term" value="C:Set1C/COMPASS complex"/>
    <property type="evidence" value="ECO:0007669"/>
    <property type="project" value="InterPro"/>
</dbReference>
<protein>
    <recommendedName>
        <fullName evidence="4">B30.2/SPRY domain-containing protein</fullName>
    </recommendedName>
</protein>
<evidence type="ECO:0000313" key="5">
    <source>
        <dbReference type="EMBL" id="ORD96805.1"/>
    </source>
</evidence>
<dbReference type="SMART" id="SM00449">
    <property type="entry name" value="SPRY"/>
    <property type="match status" value="1"/>
</dbReference>
<dbReference type="InterPro" id="IPR001870">
    <property type="entry name" value="B30.2/SPRY"/>
</dbReference>
<evidence type="ECO:0000259" key="4">
    <source>
        <dbReference type="PROSITE" id="PS50188"/>
    </source>
</evidence>
<comment type="subcellular location">
    <subcellularLocation>
        <location evidence="1">Nucleus</location>
    </subcellularLocation>
</comment>
<evidence type="ECO:0000256" key="3">
    <source>
        <dbReference type="ARBA" id="ARBA00038149"/>
    </source>
</evidence>
<comment type="similarity">
    <text evidence="3">Belongs to the cclA family.</text>
</comment>
<feature type="domain" description="B30.2/SPRY" evidence="4">
    <location>
        <begin position="1"/>
        <end position="168"/>
    </location>
</feature>
<gene>
    <name evidence="5" type="ORF">HERIO_1271</name>
</gene>
<dbReference type="InterPro" id="IPR037353">
    <property type="entry name" value="ASH2"/>
</dbReference>
<evidence type="ECO:0000256" key="2">
    <source>
        <dbReference type="ARBA" id="ARBA00023242"/>
    </source>
</evidence>
<dbReference type="PROSITE" id="PS50188">
    <property type="entry name" value="B302_SPRY"/>
    <property type="match status" value="1"/>
</dbReference>
<keyword evidence="2" id="KW-0539">Nucleus</keyword>
<dbReference type="InterPro" id="IPR003877">
    <property type="entry name" value="SPRY_dom"/>
</dbReference>
<dbReference type="Gene3D" id="2.60.120.920">
    <property type="match status" value="1"/>
</dbReference>
<dbReference type="OrthoDB" id="2186329at2759"/>
<evidence type="ECO:0000313" key="6">
    <source>
        <dbReference type="Proteomes" id="UP000192356"/>
    </source>
</evidence>
<dbReference type="PANTHER" id="PTHR10598">
    <property type="entry name" value="SET1/ASH2 HISTONE METHYLTRANSFERASE COMPLEX SUBUNIT ASH2"/>
    <property type="match status" value="1"/>
</dbReference>
<dbReference type="SUPFAM" id="SSF49899">
    <property type="entry name" value="Concanavalin A-like lectins/glucanases"/>
    <property type="match status" value="1"/>
</dbReference>
<dbReference type="InterPro" id="IPR013320">
    <property type="entry name" value="ConA-like_dom_sf"/>
</dbReference>
<dbReference type="VEuPathDB" id="MicrosporidiaDB:A0H76_740"/>
<dbReference type="InterPro" id="IPR043136">
    <property type="entry name" value="B30.2/SPRY_sf"/>
</dbReference>
<dbReference type="AlphaFoldDB" id="A0A1X0QAT1"/>
<dbReference type="VEuPathDB" id="MicrosporidiaDB:HERIO_1271"/>
<dbReference type="Proteomes" id="UP000192356">
    <property type="component" value="Unassembled WGS sequence"/>
</dbReference>
<dbReference type="PANTHER" id="PTHR10598:SF0">
    <property type="entry name" value="SET1_ASH2 HISTONE METHYLTRANSFERASE COMPLEX SUBUNIT ASH2"/>
    <property type="match status" value="1"/>
</dbReference>
<evidence type="ECO:0000256" key="1">
    <source>
        <dbReference type="ARBA" id="ARBA00004123"/>
    </source>
</evidence>
<keyword evidence="6" id="KW-1185">Reference proteome</keyword>
<comment type="caution">
    <text evidence="5">The sequence shown here is derived from an EMBL/GenBank/DDBJ whole genome shotgun (WGS) entry which is preliminary data.</text>
</comment>
<sequence length="183" mass="20666">MKRISTTQAMRNMQEAGSFGVLETEDDLIVYSSDCYNYKTCVLTGLSDICYFEAALLNSEGEVRIGFAEENVDLLGPLGTDCHGFALGSKNGYGFSKSKRINFGGRYRKHDIVSCEIIRKDSNKFVKFYINGVHSFKDFEVPNNIVLYPAFSLYGFSNISLNFGPYYAYKDLIERRANAENNN</sequence>
<dbReference type="GO" id="GO:0000976">
    <property type="term" value="F:transcription cis-regulatory region binding"/>
    <property type="evidence" value="ECO:0007669"/>
    <property type="project" value="TreeGrafter"/>
</dbReference>
<name>A0A1X0QAT1_9MICR</name>
<reference evidence="5 6" key="1">
    <citation type="journal article" date="2017" name="Environ. Microbiol.">
        <title>Decay of the glycolytic pathway and adaptation to intranuclear parasitism within Enterocytozoonidae microsporidia.</title>
        <authorList>
            <person name="Wiredu Boakye D."/>
            <person name="Jaroenlak P."/>
            <person name="Prachumwat A."/>
            <person name="Williams T.A."/>
            <person name="Bateman K.S."/>
            <person name="Itsathitphaisarn O."/>
            <person name="Sritunyalucksana K."/>
            <person name="Paszkiewicz K.H."/>
            <person name="Moore K.A."/>
            <person name="Stentiford G.D."/>
            <person name="Williams B.A."/>
        </authorList>
    </citation>
    <scope>NUCLEOTIDE SEQUENCE [LARGE SCALE GENOMIC DNA]</scope>
    <source>
        <strain evidence="5 6">GB1</strain>
    </source>
</reference>
<dbReference type="EMBL" id="LVKB01000060">
    <property type="protein sequence ID" value="ORD96805.1"/>
    <property type="molecule type" value="Genomic_DNA"/>
</dbReference>
<proteinExistence type="inferred from homology"/>
<accession>A0A1X0QAT1</accession>